<protein>
    <submittedName>
        <fullName evidence="1">Uncharacterized protein</fullName>
    </submittedName>
</protein>
<accession>A0AAN9QA35</accession>
<sequence length="123" mass="13918">MIFFVVSAWYEGIHHMGIRRRNRSSFLSQNASNTVRSDHSVKSSMQDSIMFIAAESIQDRKAFSNGPSTGQERCRTRIQLPQSFKFTAHVTSHYPCISLKNIKAIPSFLVSAYNSLRTDNVSS</sequence>
<proteinExistence type="predicted"/>
<dbReference type="Proteomes" id="UP001367508">
    <property type="component" value="Unassembled WGS sequence"/>
</dbReference>
<reference evidence="1 2" key="1">
    <citation type="submission" date="2024-01" db="EMBL/GenBank/DDBJ databases">
        <title>The genomes of 5 underutilized Papilionoideae crops provide insights into root nodulation and disease resistanc.</title>
        <authorList>
            <person name="Jiang F."/>
        </authorList>
    </citation>
    <scope>NUCLEOTIDE SEQUENCE [LARGE SCALE GENOMIC DNA]</scope>
    <source>
        <strain evidence="1">LVBAO_FW01</strain>
        <tissue evidence="1">Leaves</tissue>
    </source>
</reference>
<evidence type="ECO:0000313" key="1">
    <source>
        <dbReference type="EMBL" id="KAK7323493.1"/>
    </source>
</evidence>
<comment type="caution">
    <text evidence="1">The sequence shown here is derived from an EMBL/GenBank/DDBJ whole genome shotgun (WGS) entry which is preliminary data.</text>
</comment>
<evidence type="ECO:0000313" key="2">
    <source>
        <dbReference type="Proteomes" id="UP001367508"/>
    </source>
</evidence>
<organism evidence="1 2">
    <name type="scientific">Canavalia gladiata</name>
    <name type="common">Sword bean</name>
    <name type="synonym">Dolichos gladiatus</name>
    <dbReference type="NCBI Taxonomy" id="3824"/>
    <lineage>
        <taxon>Eukaryota</taxon>
        <taxon>Viridiplantae</taxon>
        <taxon>Streptophyta</taxon>
        <taxon>Embryophyta</taxon>
        <taxon>Tracheophyta</taxon>
        <taxon>Spermatophyta</taxon>
        <taxon>Magnoliopsida</taxon>
        <taxon>eudicotyledons</taxon>
        <taxon>Gunneridae</taxon>
        <taxon>Pentapetalae</taxon>
        <taxon>rosids</taxon>
        <taxon>fabids</taxon>
        <taxon>Fabales</taxon>
        <taxon>Fabaceae</taxon>
        <taxon>Papilionoideae</taxon>
        <taxon>50 kb inversion clade</taxon>
        <taxon>NPAAA clade</taxon>
        <taxon>indigoferoid/millettioid clade</taxon>
        <taxon>Phaseoleae</taxon>
        <taxon>Canavalia</taxon>
    </lineage>
</organism>
<dbReference type="AlphaFoldDB" id="A0AAN9QA35"/>
<dbReference type="EMBL" id="JAYMYQ010000006">
    <property type="protein sequence ID" value="KAK7323493.1"/>
    <property type="molecule type" value="Genomic_DNA"/>
</dbReference>
<gene>
    <name evidence="1" type="ORF">VNO77_26969</name>
</gene>
<name>A0AAN9QA35_CANGL</name>
<keyword evidence="2" id="KW-1185">Reference proteome</keyword>